<protein>
    <submittedName>
        <fullName evidence="3">Uncharacterized protein</fullName>
    </submittedName>
</protein>
<sequence length="85" mass="8671">MTTQPATTAPGLTDVGVLVAAVVGALGSLVTPWGGALVLAALLTALRMLVGAPRRRRLLWSAVVVCVLSLAFMTLVTVAVWTVGT</sequence>
<feature type="transmembrane region" description="Helical" evidence="1">
    <location>
        <begin position="58"/>
        <end position="83"/>
    </location>
</feature>
<keyword evidence="1" id="KW-0812">Transmembrane</keyword>
<dbReference type="Proteomes" id="UP000577956">
    <property type="component" value="Unassembled WGS sequence"/>
</dbReference>
<dbReference type="EMBL" id="JACCBK010000001">
    <property type="protein sequence ID" value="NYD84930.1"/>
    <property type="molecule type" value="Genomic_DNA"/>
</dbReference>
<keyword evidence="5" id="KW-1185">Reference proteome</keyword>
<evidence type="ECO:0000313" key="2">
    <source>
        <dbReference type="EMBL" id="GIG32000.1"/>
    </source>
</evidence>
<keyword evidence="1" id="KW-1133">Transmembrane helix</keyword>
<dbReference type="AlphaFoldDB" id="A0A7Y9FCW9"/>
<evidence type="ECO:0000313" key="3">
    <source>
        <dbReference type="EMBL" id="NYD84930.1"/>
    </source>
</evidence>
<gene>
    <name evidence="3" type="ORF">BKA21_000479</name>
    <name evidence="2" type="ORF">Col01nite_11590</name>
</gene>
<name>A0A7Y9FCW9_9CELL</name>
<comment type="caution">
    <text evidence="3">The sequence shown here is derived from an EMBL/GenBank/DDBJ whole genome shotgun (WGS) entry which is preliminary data.</text>
</comment>
<accession>A0A7Y9FCW9</accession>
<dbReference type="RefSeq" id="WP_140458796.1">
    <property type="nucleotide sequence ID" value="NZ_BAABFI010000003.1"/>
</dbReference>
<evidence type="ECO:0000256" key="1">
    <source>
        <dbReference type="SAM" id="Phobius"/>
    </source>
</evidence>
<feature type="transmembrane region" description="Helical" evidence="1">
    <location>
        <begin position="15"/>
        <end position="46"/>
    </location>
</feature>
<dbReference type="Proteomes" id="UP000618382">
    <property type="component" value="Unassembled WGS sequence"/>
</dbReference>
<reference evidence="2 5" key="2">
    <citation type="submission" date="2021-01" db="EMBL/GenBank/DDBJ databases">
        <title>Whole genome shotgun sequence of Cellulomonas oligotrophica NBRC 109435.</title>
        <authorList>
            <person name="Komaki H."/>
            <person name="Tamura T."/>
        </authorList>
    </citation>
    <scope>NUCLEOTIDE SEQUENCE [LARGE SCALE GENOMIC DNA]</scope>
    <source>
        <strain evidence="2 5">NBRC 109435</strain>
    </source>
</reference>
<proteinExistence type="predicted"/>
<reference evidence="3 4" key="1">
    <citation type="submission" date="2020-07" db="EMBL/GenBank/DDBJ databases">
        <title>Sequencing the genomes of 1000 actinobacteria strains.</title>
        <authorList>
            <person name="Klenk H.-P."/>
        </authorList>
    </citation>
    <scope>NUCLEOTIDE SEQUENCE [LARGE SCALE GENOMIC DNA]</scope>
    <source>
        <strain evidence="3 4">DSM 24482</strain>
    </source>
</reference>
<evidence type="ECO:0000313" key="4">
    <source>
        <dbReference type="Proteomes" id="UP000577956"/>
    </source>
</evidence>
<organism evidence="3 4">
    <name type="scientific">Cellulomonas oligotrophica</name>
    <dbReference type="NCBI Taxonomy" id="931536"/>
    <lineage>
        <taxon>Bacteria</taxon>
        <taxon>Bacillati</taxon>
        <taxon>Actinomycetota</taxon>
        <taxon>Actinomycetes</taxon>
        <taxon>Micrococcales</taxon>
        <taxon>Cellulomonadaceae</taxon>
        <taxon>Cellulomonas</taxon>
    </lineage>
</organism>
<dbReference type="EMBL" id="BONN01000002">
    <property type="protein sequence ID" value="GIG32000.1"/>
    <property type="molecule type" value="Genomic_DNA"/>
</dbReference>
<evidence type="ECO:0000313" key="5">
    <source>
        <dbReference type="Proteomes" id="UP000618382"/>
    </source>
</evidence>
<keyword evidence="1" id="KW-0472">Membrane</keyword>